<dbReference type="EMBL" id="JACHGY010000001">
    <property type="protein sequence ID" value="MBB6428522.1"/>
    <property type="molecule type" value="Genomic_DNA"/>
</dbReference>
<accession>A0A7X0LJ64</accession>
<dbReference type="RefSeq" id="WP_184675739.1">
    <property type="nucleotide sequence ID" value="NZ_JACHGY010000001.1"/>
</dbReference>
<dbReference type="InterPro" id="IPR050923">
    <property type="entry name" value="Cell_Proc_Reg/RNA_Proc"/>
</dbReference>
<dbReference type="PROSITE" id="PS50006">
    <property type="entry name" value="FHA_DOMAIN"/>
    <property type="match status" value="1"/>
</dbReference>
<evidence type="ECO:0000313" key="4">
    <source>
        <dbReference type="Proteomes" id="UP000541810"/>
    </source>
</evidence>
<feature type="compositionally biased region" description="Acidic residues" evidence="1">
    <location>
        <begin position="185"/>
        <end position="194"/>
    </location>
</feature>
<proteinExistence type="predicted"/>
<feature type="region of interest" description="Disordered" evidence="1">
    <location>
        <begin position="138"/>
        <end position="194"/>
    </location>
</feature>
<name>A0A7X0LJ64_9BACT</name>
<protein>
    <submittedName>
        <fullName evidence="3">Putative component of type VI protein secretion system</fullName>
    </submittedName>
</protein>
<evidence type="ECO:0000259" key="2">
    <source>
        <dbReference type="PROSITE" id="PS50006"/>
    </source>
</evidence>
<comment type="caution">
    <text evidence="3">The sequence shown here is derived from an EMBL/GenBank/DDBJ whole genome shotgun (WGS) entry which is preliminary data.</text>
</comment>
<sequence length="194" mass="20575">MEASLVMFKADGTRRDFPLRAGSLVIGRKNSCELRIPLSSVSRQHCEITVSGEQVKLRDLGSSNGTYHNSIRVQEAELSAGDEVVVGPVVFTLVVDGVPADINPVRTIVASASSHDSGATVSPEQPLAARDAEVAVAADAQADDSMPTVDLGDDDNDPFEALEAMAQEEQAQRSPGDSGSSIIEFDFDDLDDDD</sequence>
<dbReference type="InterPro" id="IPR000253">
    <property type="entry name" value="FHA_dom"/>
</dbReference>
<dbReference type="Proteomes" id="UP000541810">
    <property type="component" value="Unassembled WGS sequence"/>
</dbReference>
<gene>
    <name evidence="3" type="ORF">HNQ40_000328</name>
</gene>
<reference evidence="3 4" key="1">
    <citation type="submission" date="2020-08" db="EMBL/GenBank/DDBJ databases">
        <title>Genomic Encyclopedia of Type Strains, Phase IV (KMG-IV): sequencing the most valuable type-strain genomes for metagenomic binning, comparative biology and taxonomic classification.</title>
        <authorList>
            <person name="Goeker M."/>
        </authorList>
    </citation>
    <scope>NUCLEOTIDE SEQUENCE [LARGE SCALE GENOMIC DNA]</scope>
    <source>
        <strain evidence="3 4">DSM 103725</strain>
    </source>
</reference>
<dbReference type="InterPro" id="IPR008984">
    <property type="entry name" value="SMAD_FHA_dom_sf"/>
</dbReference>
<feature type="compositionally biased region" description="Acidic residues" evidence="1">
    <location>
        <begin position="151"/>
        <end position="160"/>
    </location>
</feature>
<evidence type="ECO:0000313" key="3">
    <source>
        <dbReference type="EMBL" id="MBB6428522.1"/>
    </source>
</evidence>
<dbReference type="AlphaFoldDB" id="A0A7X0LJ64"/>
<dbReference type="SUPFAM" id="SSF49879">
    <property type="entry name" value="SMAD/FHA domain"/>
    <property type="match status" value="1"/>
</dbReference>
<organism evidence="3 4">
    <name type="scientific">Algisphaera agarilytica</name>
    <dbReference type="NCBI Taxonomy" id="1385975"/>
    <lineage>
        <taxon>Bacteria</taxon>
        <taxon>Pseudomonadati</taxon>
        <taxon>Planctomycetota</taxon>
        <taxon>Phycisphaerae</taxon>
        <taxon>Phycisphaerales</taxon>
        <taxon>Phycisphaeraceae</taxon>
        <taxon>Algisphaera</taxon>
    </lineage>
</organism>
<feature type="domain" description="FHA" evidence="2">
    <location>
        <begin position="24"/>
        <end position="73"/>
    </location>
</feature>
<evidence type="ECO:0000256" key="1">
    <source>
        <dbReference type="SAM" id="MobiDB-lite"/>
    </source>
</evidence>
<dbReference type="Gene3D" id="2.60.200.20">
    <property type="match status" value="1"/>
</dbReference>
<dbReference type="PANTHER" id="PTHR23308">
    <property type="entry name" value="NUCLEAR INHIBITOR OF PROTEIN PHOSPHATASE-1"/>
    <property type="match status" value="1"/>
</dbReference>
<dbReference type="SMART" id="SM00240">
    <property type="entry name" value="FHA"/>
    <property type="match status" value="1"/>
</dbReference>
<keyword evidence="4" id="KW-1185">Reference proteome</keyword>
<dbReference type="CDD" id="cd00060">
    <property type="entry name" value="FHA"/>
    <property type="match status" value="1"/>
</dbReference>
<dbReference type="Pfam" id="PF00498">
    <property type="entry name" value="FHA"/>
    <property type="match status" value="1"/>
</dbReference>